<dbReference type="Gene3D" id="6.10.140.2220">
    <property type="match status" value="1"/>
</dbReference>
<reference evidence="6 7" key="1">
    <citation type="submission" date="2022-12" db="EMBL/GenBank/DDBJ databases">
        <title>Genomic features and morphological characterization of a novel Knufia sp. strain isolated from spacecraft assembly facility.</title>
        <authorList>
            <person name="Teixeira M."/>
            <person name="Chander A.M."/>
            <person name="Stajich J.E."/>
            <person name="Venkateswaran K."/>
        </authorList>
    </citation>
    <scope>NUCLEOTIDE SEQUENCE [LARGE SCALE GENOMIC DNA]</scope>
    <source>
        <strain evidence="6 7">FJI-L2-BK-P2</strain>
    </source>
</reference>
<dbReference type="PROSITE" id="PS50865">
    <property type="entry name" value="ZF_MYND_2"/>
    <property type="match status" value="1"/>
</dbReference>
<evidence type="ECO:0000256" key="3">
    <source>
        <dbReference type="ARBA" id="ARBA00022833"/>
    </source>
</evidence>
<keyword evidence="1" id="KW-0479">Metal-binding</keyword>
<organism evidence="6 7">
    <name type="scientific">Knufia fluminis</name>
    <dbReference type="NCBI Taxonomy" id="191047"/>
    <lineage>
        <taxon>Eukaryota</taxon>
        <taxon>Fungi</taxon>
        <taxon>Dikarya</taxon>
        <taxon>Ascomycota</taxon>
        <taxon>Pezizomycotina</taxon>
        <taxon>Eurotiomycetes</taxon>
        <taxon>Chaetothyriomycetidae</taxon>
        <taxon>Chaetothyriales</taxon>
        <taxon>Trichomeriaceae</taxon>
        <taxon>Knufia</taxon>
    </lineage>
</organism>
<keyword evidence="7" id="KW-1185">Reference proteome</keyword>
<sequence>MSRDISPPLGYDVERPRVLDISYGRRYLGPEWQSLKHRCVVCNATNVKLLRCTECNAVRYCAREHQAQDRREHEWMCKRIRDDRDSLEKETEIFQLHAGRFGTTPSTGTYLNSRFELTDDLRVVNTLDSLTEAREHLFEMLRLSRLDGCGNDEAVPGLLLQLSEDQKCYDFIKFYARLSAEPAYDPEDLTKPFLNIHDADPYEPIHHLLYPPLRLTHLSALLLLKIRLLHDMNLVMMANILKHRLPAEVVDRIKTVGFLSSISFAHKDCAWKDLVNKFATVANAIKRLLVLIHKHNAYFLPTQLLYWNHIEKRALQYEKGSIEEMQFAHQYSYVSWQASGRDVIIVLCKWLGVSPDDITDSHDPRVIAVCEDQLRKQINQRVNELSQMPKDRCIYHVIRSGLCLQHKKRHAHSN</sequence>
<evidence type="ECO:0000256" key="2">
    <source>
        <dbReference type="ARBA" id="ARBA00022771"/>
    </source>
</evidence>
<evidence type="ECO:0000259" key="5">
    <source>
        <dbReference type="PROSITE" id="PS50865"/>
    </source>
</evidence>
<dbReference type="GO" id="GO:0008270">
    <property type="term" value="F:zinc ion binding"/>
    <property type="evidence" value="ECO:0007669"/>
    <property type="project" value="UniProtKB-KW"/>
</dbReference>
<keyword evidence="3" id="KW-0862">Zinc</keyword>
<proteinExistence type="predicted"/>
<dbReference type="Pfam" id="PF01753">
    <property type="entry name" value="zf-MYND"/>
    <property type="match status" value="1"/>
</dbReference>
<keyword evidence="2 4" id="KW-0863">Zinc-finger</keyword>
<dbReference type="EMBL" id="JAKLMC020000005">
    <property type="protein sequence ID" value="KAK5955914.1"/>
    <property type="molecule type" value="Genomic_DNA"/>
</dbReference>
<gene>
    <name evidence="6" type="ORF">OHC33_002487</name>
</gene>
<evidence type="ECO:0000256" key="1">
    <source>
        <dbReference type="ARBA" id="ARBA00022723"/>
    </source>
</evidence>
<evidence type="ECO:0000256" key="4">
    <source>
        <dbReference type="PROSITE-ProRule" id="PRU00134"/>
    </source>
</evidence>
<name>A0AAN8EHM6_9EURO</name>
<accession>A0AAN8EHM6</accession>
<protein>
    <recommendedName>
        <fullName evidence="5">MYND-type domain-containing protein</fullName>
    </recommendedName>
</protein>
<dbReference type="SUPFAM" id="SSF144232">
    <property type="entry name" value="HIT/MYND zinc finger-like"/>
    <property type="match status" value="1"/>
</dbReference>
<evidence type="ECO:0000313" key="6">
    <source>
        <dbReference type="EMBL" id="KAK5955914.1"/>
    </source>
</evidence>
<dbReference type="Proteomes" id="UP001316803">
    <property type="component" value="Unassembled WGS sequence"/>
</dbReference>
<evidence type="ECO:0000313" key="7">
    <source>
        <dbReference type="Proteomes" id="UP001316803"/>
    </source>
</evidence>
<dbReference type="InterPro" id="IPR002893">
    <property type="entry name" value="Znf_MYND"/>
</dbReference>
<comment type="caution">
    <text evidence="6">The sequence shown here is derived from an EMBL/GenBank/DDBJ whole genome shotgun (WGS) entry which is preliminary data.</text>
</comment>
<feature type="domain" description="MYND-type" evidence="5">
    <location>
        <begin position="39"/>
        <end position="77"/>
    </location>
</feature>
<dbReference type="AlphaFoldDB" id="A0AAN8EHM6"/>